<organism evidence="1 2">
    <name type="scientific">Nephila pilipes</name>
    <name type="common">Giant wood spider</name>
    <name type="synonym">Nephila maculata</name>
    <dbReference type="NCBI Taxonomy" id="299642"/>
    <lineage>
        <taxon>Eukaryota</taxon>
        <taxon>Metazoa</taxon>
        <taxon>Ecdysozoa</taxon>
        <taxon>Arthropoda</taxon>
        <taxon>Chelicerata</taxon>
        <taxon>Arachnida</taxon>
        <taxon>Araneae</taxon>
        <taxon>Araneomorphae</taxon>
        <taxon>Entelegynae</taxon>
        <taxon>Araneoidea</taxon>
        <taxon>Nephilidae</taxon>
        <taxon>Nephila</taxon>
    </lineage>
</organism>
<gene>
    <name evidence="1" type="ORF">NPIL_109211</name>
</gene>
<keyword evidence="2" id="KW-1185">Reference proteome</keyword>
<dbReference type="EMBL" id="BMAW01000990">
    <property type="protein sequence ID" value="GFS71946.1"/>
    <property type="molecule type" value="Genomic_DNA"/>
</dbReference>
<name>A0A8X6MQ64_NEPPI</name>
<sequence>MGGALLLGLRWGDVLVIGVHNVVGLVFYSEVGESIGRGFDWVYCCCLLLLRSLAGRGDFWVFLLSTGYGSVLVHEGNGWLLRFRLHLSGLLDKLTYYADPVGRELTN</sequence>
<dbReference type="AlphaFoldDB" id="A0A8X6MQ64"/>
<proteinExistence type="predicted"/>
<comment type="caution">
    <text evidence="1">The sequence shown here is derived from an EMBL/GenBank/DDBJ whole genome shotgun (WGS) entry which is preliminary data.</text>
</comment>
<reference evidence="1" key="1">
    <citation type="submission" date="2020-08" db="EMBL/GenBank/DDBJ databases">
        <title>Multicomponent nature underlies the extraordinary mechanical properties of spider dragline silk.</title>
        <authorList>
            <person name="Kono N."/>
            <person name="Nakamura H."/>
            <person name="Mori M."/>
            <person name="Yoshida Y."/>
            <person name="Ohtoshi R."/>
            <person name="Malay A.D."/>
            <person name="Moran D.A.P."/>
            <person name="Tomita M."/>
            <person name="Numata K."/>
            <person name="Arakawa K."/>
        </authorList>
    </citation>
    <scope>NUCLEOTIDE SEQUENCE</scope>
</reference>
<dbReference type="Proteomes" id="UP000887013">
    <property type="component" value="Unassembled WGS sequence"/>
</dbReference>
<evidence type="ECO:0000313" key="2">
    <source>
        <dbReference type="Proteomes" id="UP000887013"/>
    </source>
</evidence>
<evidence type="ECO:0000313" key="1">
    <source>
        <dbReference type="EMBL" id="GFS71946.1"/>
    </source>
</evidence>
<protein>
    <submittedName>
        <fullName evidence="1">Uncharacterized protein</fullName>
    </submittedName>
</protein>
<accession>A0A8X6MQ64</accession>